<evidence type="ECO:0000256" key="1">
    <source>
        <dbReference type="ARBA" id="ARBA00004651"/>
    </source>
</evidence>
<feature type="transmembrane region" description="Helical" evidence="7">
    <location>
        <begin position="223"/>
        <end position="246"/>
    </location>
</feature>
<evidence type="ECO:0000256" key="3">
    <source>
        <dbReference type="ARBA" id="ARBA00022475"/>
    </source>
</evidence>
<organism evidence="9 10">
    <name type="scientific">Metapseudomonas resinovorans</name>
    <name type="common">Pseudomonas resinovorans</name>
    <dbReference type="NCBI Taxonomy" id="53412"/>
    <lineage>
        <taxon>Bacteria</taxon>
        <taxon>Pseudomonadati</taxon>
        <taxon>Pseudomonadota</taxon>
        <taxon>Gammaproteobacteria</taxon>
        <taxon>Pseudomonadales</taxon>
        <taxon>Pseudomonadaceae</taxon>
        <taxon>Metapseudomonas</taxon>
    </lineage>
</organism>
<dbReference type="Gene3D" id="1.10.3720.10">
    <property type="entry name" value="MetI-like"/>
    <property type="match status" value="1"/>
</dbReference>
<evidence type="ECO:0000256" key="7">
    <source>
        <dbReference type="RuleBase" id="RU363032"/>
    </source>
</evidence>
<keyword evidence="3" id="KW-1003">Cell membrane</keyword>
<gene>
    <name evidence="9" type="ORF">NNO07_21815</name>
</gene>
<dbReference type="CDD" id="cd06261">
    <property type="entry name" value="TM_PBP2"/>
    <property type="match status" value="1"/>
</dbReference>
<feature type="transmembrane region" description="Helical" evidence="7">
    <location>
        <begin position="47"/>
        <end position="65"/>
    </location>
</feature>
<feature type="transmembrane region" description="Helical" evidence="7">
    <location>
        <begin position="72"/>
        <end position="92"/>
    </location>
</feature>
<evidence type="ECO:0000256" key="5">
    <source>
        <dbReference type="ARBA" id="ARBA00022989"/>
    </source>
</evidence>
<evidence type="ECO:0000313" key="10">
    <source>
        <dbReference type="Proteomes" id="UP001211689"/>
    </source>
</evidence>
<dbReference type="InterPro" id="IPR000515">
    <property type="entry name" value="MetI-like"/>
</dbReference>
<feature type="transmembrane region" description="Helical" evidence="7">
    <location>
        <begin position="127"/>
        <end position="146"/>
    </location>
</feature>
<dbReference type="SUPFAM" id="SSF161098">
    <property type="entry name" value="MetI-like"/>
    <property type="match status" value="1"/>
</dbReference>
<evidence type="ECO:0000259" key="8">
    <source>
        <dbReference type="PROSITE" id="PS50928"/>
    </source>
</evidence>
<comment type="caution">
    <text evidence="9">The sequence shown here is derived from an EMBL/GenBank/DDBJ whole genome shotgun (WGS) entry which is preliminary data.</text>
</comment>
<name>A0ABT4YA18_METRE</name>
<keyword evidence="5 7" id="KW-1133">Transmembrane helix</keyword>
<dbReference type="PANTHER" id="PTHR30151:SF38">
    <property type="entry name" value="ALIPHATIC SULFONATES TRANSPORT PERMEASE PROTEIN SSUC-RELATED"/>
    <property type="match status" value="1"/>
</dbReference>
<keyword evidence="10" id="KW-1185">Reference proteome</keyword>
<keyword evidence="6 7" id="KW-0472">Membrane</keyword>
<feature type="domain" description="ABC transmembrane type-1" evidence="8">
    <location>
        <begin position="61"/>
        <end position="242"/>
    </location>
</feature>
<feature type="transmembrane region" description="Helical" evidence="7">
    <location>
        <begin position="167"/>
        <end position="193"/>
    </location>
</feature>
<keyword evidence="2 7" id="KW-0813">Transport</keyword>
<dbReference type="EMBL" id="JANEWF010000032">
    <property type="protein sequence ID" value="MDA8485715.1"/>
    <property type="molecule type" value="Genomic_DNA"/>
</dbReference>
<evidence type="ECO:0000256" key="2">
    <source>
        <dbReference type="ARBA" id="ARBA00022448"/>
    </source>
</evidence>
<dbReference type="RefSeq" id="WP_190834682.1">
    <property type="nucleotide sequence ID" value="NZ_JANEWF010000032.1"/>
</dbReference>
<proteinExistence type="inferred from homology"/>
<dbReference type="PROSITE" id="PS50928">
    <property type="entry name" value="ABC_TM1"/>
    <property type="match status" value="1"/>
</dbReference>
<dbReference type="Proteomes" id="UP001211689">
    <property type="component" value="Unassembled WGS sequence"/>
</dbReference>
<reference evidence="9 10" key="1">
    <citation type="submission" date="2022-07" db="EMBL/GenBank/DDBJ databases">
        <title>Genome Analysis of Selected Gammaproteobacteria from Nigerian Food snails.</title>
        <authorList>
            <person name="Okafor A.C."/>
        </authorList>
    </citation>
    <scope>NUCLEOTIDE SEQUENCE [LARGE SCALE GENOMIC DNA]</scope>
    <source>
        <strain evidence="9 10">Awg 2</strain>
    </source>
</reference>
<dbReference type="PANTHER" id="PTHR30151">
    <property type="entry name" value="ALKANE SULFONATE ABC TRANSPORTER-RELATED, MEMBRANE SUBUNIT"/>
    <property type="match status" value="1"/>
</dbReference>
<keyword evidence="4 7" id="KW-0812">Transmembrane</keyword>
<dbReference type="Pfam" id="PF00528">
    <property type="entry name" value="BPD_transp_1"/>
    <property type="match status" value="1"/>
</dbReference>
<comment type="similarity">
    <text evidence="7">Belongs to the binding-protein-dependent transport system permease family.</text>
</comment>
<sequence>MSLSLSSLRHLRGLLLPALLLVGWEYMSRQDASGAYAFVPLAEIGKSLVALVVGGELFVNMFASLARTSSGLFFGIVFGVALGVLMALSRVADRLIGPLLHSIRQVPMLGWIPLIAMWFGNGEFSKVFIVSLAAFYPMVLNTYEGFSHVDRRLREVGRVLELKPFQQFFHVLLPAALPSIATGVLHALAFAWVTAVGSELFLSSGAGLGNLMMNAEAGSRMDVIVLSVLCIGLLGYLMNLLFTRLASHLLRWRNLR</sequence>
<accession>A0ABT4YA18</accession>
<dbReference type="InterPro" id="IPR035906">
    <property type="entry name" value="MetI-like_sf"/>
</dbReference>
<evidence type="ECO:0000256" key="6">
    <source>
        <dbReference type="ARBA" id="ARBA00023136"/>
    </source>
</evidence>
<protein>
    <submittedName>
        <fullName evidence="9">ABC transporter permease</fullName>
    </submittedName>
</protein>
<comment type="subcellular location">
    <subcellularLocation>
        <location evidence="1 7">Cell membrane</location>
        <topology evidence="1 7">Multi-pass membrane protein</topology>
    </subcellularLocation>
</comment>
<evidence type="ECO:0000313" key="9">
    <source>
        <dbReference type="EMBL" id="MDA8485715.1"/>
    </source>
</evidence>
<evidence type="ECO:0000256" key="4">
    <source>
        <dbReference type="ARBA" id="ARBA00022692"/>
    </source>
</evidence>